<sequence length="176" mass="19789">MAKLRSGRWTLAKEELLVEKWQLHECLYNVSCKTYHNRVEKEKAWAEIAAELECSVTDVKTRATSLRTQYSKLLKPKPSVVVEMLLTYIKAKVAAHKPGFSEKTCDAACPETTLDLADNVQEDEVLEEAEPIPETCCPPSDHQRRKKKEFFGVHSAVVGSARLEGPHSSKSFSSPE</sequence>
<comment type="caution">
    <text evidence="2">The sequence shown here is derived from an EMBL/GenBank/DDBJ whole genome shotgun (WGS) entry which is preliminary data.</text>
</comment>
<organism evidence="2 3">
    <name type="scientific">Mugilogobius chulae</name>
    <name type="common">yellowstripe goby</name>
    <dbReference type="NCBI Taxonomy" id="88201"/>
    <lineage>
        <taxon>Eukaryota</taxon>
        <taxon>Metazoa</taxon>
        <taxon>Chordata</taxon>
        <taxon>Craniata</taxon>
        <taxon>Vertebrata</taxon>
        <taxon>Euteleostomi</taxon>
        <taxon>Actinopterygii</taxon>
        <taxon>Neopterygii</taxon>
        <taxon>Teleostei</taxon>
        <taxon>Neoteleostei</taxon>
        <taxon>Acanthomorphata</taxon>
        <taxon>Gobiaria</taxon>
        <taxon>Gobiiformes</taxon>
        <taxon>Gobioidei</taxon>
        <taxon>Gobiidae</taxon>
        <taxon>Gobionellinae</taxon>
        <taxon>Mugilogobius</taxon>
    </lineage>
</organism>
<evidence type="ECO:0000259" key="1">
    <source>
        <dbReference type="PROSITE" id="PS51029"/>
    </source>
</evidence>
<dbReference type="SMART" id="SM00595">
    <property type="entry name" value="MADF"/>
    <property type="match status" value="1"/>
</dbReference>
<accession>A0AAW0PGF9</accession>
<dbReference type="EMBL" id="JBBPFD010000005">
    <property type="protein sequence ID" value="KAK7925262.1"/>
    <property type="molecule type" value="Genomic_DNA"/>
</dbReference>
<keyword evidence="3" id="KW-1185">Reference proteome</keyword>
<proteinExistence type="predicted"/>
<reference evidence="3" key="1">
    <citation type="submission" date="2024-04" db="EMBL/GenBank/DDBJ databases">
        <title>Salinicola lusitanus LLJ914,a marine bacterium isolated from the Okinawa Trough.</title>
        <authorList>
            <person name="Li J."/>
        </authorList>
    </citation>
    <scope>NUCLEOTIDE SEQUENCE [LARGE SCALE GENOMIC DNA]</scope>
</reference>
<dbReference type="PANTHER" id="PTHR12243">
    <property type="entry name" value="MADF DOMAIN TRANSCRIPTION FACTOR"/>
    <property type="match status" value="1"/>
</dbReference>
<dbReference type="PROSITE" id="PS51029">
    <property type="entry name" value="MADF"/>
    <property type="match status" value="1"/>
</dbReference>
<dbReference type="PANTHER" id="PTHR12243:SF67">
    <property type="entry name" value="COREPRESSOR OF PANGOLIN, ISOFORM A-RELATED"/>
    <property type="match status" value="1"/>
</dbReference>
<evidence type="ECO:0000313" key="2">
    <source>
        <dbReference type="EMBL" id="KAK7925262.1"/>
    </source>
</evidence>
<dbReference type="AlphaFoldDB" id="A0AAW0PGF9"/>
<protein>
    <recommendedName>
        <fullName evidence="1">MADF domain-containing protein</fullName>
    </recommendedName>
</protein>
<dbReference type="InterPro" id="IPR039353">
    <property type="entry name" value="TF_Adf1"/>
</dbReference>
<dbReference type="Proteomes" id="UP001460270">
    <property type="component" value="Unassembled WGS sequence"/>
</dbReference>
<dbReference type="Pfam" id="PF10545">
    <property type="entry name" value="MADF_DNA_bdg"/>
    <property type="match status" value="1"/>
</dbReference>
<dbReference type="InterPro" id="IPR006578">
    <property type="entry name" value="MADF-dom"/>
</dbReference>
<evidence type="ECO:0000313" key="3">
    <source>
        <dbReference type="Proteomes" id="UP001460270"/>
    </source>
</evidence>
<feature type="domain" description="MADF" evidence="1">
    <location>
        <begin position="16"/>
        <end position="106"/>
    </location>
</feature>
<gene>
    <name evidence="2" type="ORF">WMY93_007572</name>
</gene>
<name>A0AAW0PGF9_9GOBI</name>